<evidence type="ECO:0000313" key="3">
    <source>
        <dbReference type="Proteomes" id="UP001404104"/>
    </source>
</evidence>
<proteinExistence type="predicted"/>
<reference evidence="2 3" key="1">
    <citation type="submission" date="2024-05" db="EMBL/GenBank/DDBJ databases">
        <authorList>
            <person name="Liu Q."/>
            <person name="Xin Y.-H."/>
        </authorList>
    </citation>
    <scope>NUCLEOTIDE SEQUENCE [LARGE SCALE GENOMIC DNA]</scope>
    <source>
        <strain evidence="2 3">CGMCC 1.15349</strain>
    </source>
</reference>
<dbReference type="EC" id="3.1.21.-" evidence="2"/>
<evidence type="ECO:0000313" key="2">
    <source>
        <dbReference type="EMBL" id="MEN2786502.1"/>
    </source>
</evidence>
<dbReference type="Pfam" id="PF04471">
    <property type="entry name" value="Mrr_cat"/>
    <property type="match status" value="1"/>
</dbReference>
<name>A0ABU9XRP7_9SPHN</name>
<dbReference type="RefSeq" id="WP_345864285.1">
    <property type="nucleotide sequence ID" value="NZ_JBDIMF010000002.1"/>
</dbReference>
<keyword evidence="3" id="KW-1185">Reference proteome</keyword>
<feature type="domain" description="Restriction endonuclease type IV Mrr" evidence="1">
    <location>
        <begin position="190"/>
        <end position="246"/>
    </location>
</feature>
<dbReference type="EMBL" id="JBDIMF010000002">
    <property type="protein sequence ID" value="MEN2786502.1"/>
    <property type="molecule type" value="Genomic_DNA"/>
</dbReference>
<protein>
    <submittedName>
        <fullName evidence="2">Restriction endonuclease</fullName>
        <ecNumber evidence="2">3.1.21.-</ecNumber>
    </submittedName>
</protein>
<dbReference type="GO" id="GO:0016787">
    <property type="term" value="F:hydrolase activity"/>
    <property type="evidence" value="ECO:0007669"/>
    <property type="project" value="UniProtKB-KW"/>
</dbReference>
<evidence type="ECO:0000259" key="1">
    <source>
        <dbReference type="Pfam" id="PF04471"/>
    </source>
</evidence>
<gene>
    <name evidence="2" type="ORF">ABC969_08735</name>
</gene>
<keyword evidence="2" id="KW-0255">Endonuclease</keyword>
<dbReference type="Proteomes" id="UP001404104">
    <property type="component" value="Unassembled WGS sequence"/>
</dbReference>
<organism evidence="2 3">
    <name type="scientific">Sphingomonas qilianensis</name>
    <dbReference type="NCBI Taxonomy" id="1736690"/>
    <lineage>
        <taxon>Bacteria</taxon>
        <taxon>Pseudomonadati</taxon>
        <taxon>Pseudomonadota</taxon>
        <taxon>Alphaproteobacteria</taxon>
        <taxon>Sphingomonadales</taxon>
        <taxon>Sphingomonadaceae</taxon>
        <taxon>Sphingomonas</taxon>
    </lineage>
</organism>
<accession>A0ABU9XRP7</accession>
<keyword evidence="2" id="KW-0540">Nuclease</keyword>
<keyword evidence="2" id="KW-0378">Hydrolase</keyword>
<sequence length="314" mass="35305">MRKVPTAAIRYIKLGAGGRWEGALDRGWLEWGTADDRHVAGLGGDWKAVYEAYVAKGRVPATATGYTTEAKAFFDADPAVTWITFARGRMWWCVAESKVQAIEGAGDASGAFYRMARGGWQDRDANGVVLDLDRLSTRLTQLQGYQRSICRLTADQKELCLRYINATLDPVQTAMTAARDDLKQHLRTLIRRLAWRDFEQLIDLAFARTGWTRVSSLGGTMKDVDLVVEQSFTRERMSVQIKSKADQRTIDDYAKRLGERAPRERIMLICHSPIGKLTAPPPLQERRLELVMDEEIADLSINAGLVDWVIARSL</sequence>
<dbReference type="InterPro" id="IPR007560">
    <property type="entry name" value="Restrct_endonuc_IV_Mrr"/>
</dbReference>
<dbReference type="GO" id="GO:0004519">
    <property type="term" value="F:endonuclease activity"/>
    <property type="evidence" value="ECO:0007669"/>
    <property type="project" value="UniProtKB-KW"/>
</dbReference>
<comment type="caution">
    <text evidence="2">The sequence shown here is derived from an EMBL/GenBank/DDBJ whole genome shotgun (WGS) entry which is preliminary data.</text>
</comment>